<evidence type="ECO:0000313" key="3">
    <source>
        <dbReference type="Proteomes" id="UP001597307"/>
    </source>
</evidence>
<organism evidence="2 3">
    <name type="scientific">Arthrobacter flavus</name>
    <dbReference type="NCBI Taxonomy" id="95172"/>
    <lineage>
        <taxon>Bacteria</taxon>
        <taxon>Bacillati</taxon>
        <taxon>Actinomycetota</taxon>
        <taxon>Actinomycetes</taxon>
        <taxon>Micrococcales</taxon>
        <taxon>Micrococcaceae</taxon>
        <taxon>Arthrobacter</taxon>
    </lineage>
</organism>
<dbReference type="NCBIfam" id="TIGR02122">
    <property type="entry name" value="TRAP_TAXI"/>
    <property type="match status" value="1"/>
</dbReference>
<evidence type="ECO:0000256" key="1">
    <source>
        <dbReference type="SAM" id="SignalP"/>
    </source>
</evidence>
<dbReference type="PANTHER" id="PTHR42941:SF1">
    <property type="entry name" value="SLL1037 PROTEIN"/>
    <property type="match status" value="1"/>
</dbReference>
<reference evidence="3" key="1">
    <citation type="journal article" date="2019" name="Int. J. Syst. Evol. Microbiol.">
        <title>The Global Catalogue of Microorganisms (GCM) 10K type strain sequencing project: providing services to taxonomists for standard genome sequencing and annotation.</title>
        <authorList>
            <consortium name="The Broad Institute Genomics Platform"/>
            <consortium name="The Broad Institute Genome Sequencing Center for Infectious Disease"/>
            <person name="Wu L."/>
            <person name="Ma J."/>
        </authorList>
    </citation>
    <scope>NUCLEOTIDE SEQUENCE [LARGE SCALE GENOMIC DNA]</scope>
    <source>
        <strain evidence="3">JCM 11496</strain>
    </source>
</reference>
<dbReference type="InterPro" id="IPR011852">
    <property type="entry name" value="TRAP_TAXI"/>
</dbReference>
<sequence>MTTSPLHRRRVRLAAAALTVPALFLSACGSPDTSGGGSGGGDASGGADGGTLSIATGGTGGVYYPLGGGFATMIRENIEGYDATVQETNASVDNMLLIENGSAQLAFAVGDVVSDAVEGVNDFDGNPIEICSLGNTYNNFMQAVTVDGTGIEGVADMEGKVVSVGAPGSATEVAALRILEAAGIDPESGVERRQLGAAETVAALRDGTIDAGFWSGGLPTGALIDLASDGDMNLLSIGEYADQLATEYGEYYVEEDIPADTYEGQTEAVSAIASPNILVASPDMDEQLQQDITAAIFDNVEALTQVHPAAVELDAATAGDIPYVETCPGAQAYFDENAG</sequence>
<dbReference type="Proteomes" id="UP001597307">
    <property type="component" value="Unassembled WGS sequence"/>
</dbReference>
<feature type="signal peptide" evidence="1">
    <location>
        <begin position="1"/>
        <end position="27"/>
    </location>
</feature>
<protein>
    <submittedName>
        <fullName evidence="2">TAXI family TRAP transporter solute-binding subunit</fullName>
    </submittedName>
</protein>
<keyword evidence="1" id="KW-0732">Signal</keyword>
<accession>A0ABW4Q5G0</accession>
<dbReference type="Gene3D" id="3.40.190.10">
    <property type="entry name" value="Periplasmic binding protein-like II"/>
    <property type="match status" value="2"/>
</dbReference>
<proteinExistence type="predicted"/>
<dbReference type="PANTHER" id="PTHR42941">
    <property type="entry name" value="SLL1037 PROTEIN"/>
    <property type="match status" value="1"/>
</dbReference>
<feature type="chain" id="PRO_5046047484" evidence="1">
    <location>
        <begin position="28"/>
        <end position="339"/>
    </location>
</feature>
<name>A0ABW4Q5G0_9MICC</name>
<evidence type="ECO:0000313" key="2">
    <source>
        <dbReference type="EMBL" id="MFD1846015.1"/>
    </source>
</evidence>
<dbReference type="CDD" id="cd13569">
    <property type="entry name" value="PBP2_TAXI_TRAP_like_1"/>
    <property type="match status" value="1"/>
</dbReference>
<dbReference type="Pfam" id="PF16868">
    <property type="entry name" value="NMT1_3"/>
    <property type="match status" value="1"/>
</dbReference>
<comment type="caution">
    <text evidence="2">The sequence shown here is derived from an EMBL/GenBank/DDBJ whole genome shotgun (WGS) entry which is preliminary data.</text>
</comment>
<dbReference type="SUPFAM" id="SSF53850">
    <property type="entry name" value="Periplasmic binding protein-like II"/>
    <property type="match status" value="1"/>
</dbReference>
<keyword evidence="3" id="KW-1185">Reference proteome</keyword>
<dbReference type="RefSeq" id="WP_343880332.1">
    <property type="nucleotide sequence ID" value="NZ_BAAAIJ010000047.1"/>
</dbReference>
<gene>
    <name evidence="2" type="ORF">ACFSFX_05330</name>
</gene>
<dbReference type="EMBL" id="JBHUGA010000011">
    <property type="protein sequence ID" value="MFD1846015.1"/>
    <property type="molecule type" value="Genomic_DNA"/>
</dbReference>